<evidence type="ECO:0000313" key="1">
    <source>
        <dbReference type="EMBL" id="RKF22856.1"/>
    </source>
</evidence>
<proteinExistence type="predicted"/>
<organism evidence="1 2">
    <name type="scientific">Micromonospora globbae</name>
    <dbReference type="NCBI Taxonomy" id="1894969"/>
    <lineage>
        <taxon>Bacteria</taxon>
        <taxon>Bacillati</taxon>
        <taxon>Actinomycetota</taxon>
        <taxon>Actinomycetes</taxon>
        <taxon>Micromonosporales</taxon>
        <taxon>Micromonosporaceae</taxon>
        <taxon>Micromonospora</taxon>
    </lineage>
</organism>
<dbReference type="OrthoDB" id="9916369at2"/>
<reference evidence="1 2" key="1">
    <citation type="journal article" date="2018" name="Int. J. Syst. Evol. Microbiol.">
        <title>Micromonospora globbae sp. nov., an endophytic actinomycete isolated from roots of Globba winitii C. H. Wright.</title>
        <authorList>
            <person name="Kuncharoen N."/>
            <person name="Pittayakhajonwut P."/>
            <person name="Tanasupawat S."/>
        </authorList>
    </citation>
    <scope>NUCLEOTIDE SEQUENCE [LARGE SCALE GENOMIC DNA]</scope>
    <source>
        <strain evidence="1 2">WPS1-2</strain>
    </source>
</reference>
<evidence type="ECO:0000313" key="2">
    <source>
        <dbReference type="Proteomes" id="UP000285744"/>
    </source>
</evidence>
<dbReference type="EMBL" id="RAQQ01000046">
    <property type="protein sequence ID" value="RKF22856.1"/>
    <property type="molecule type" value="Genomic_DNA"/>
</dbReference>
<comment type="caution">
    <text evidence="1">The sequence shown here is derived from an EMBL/GenBank/DDBJ whole genome shotgun (WGS) entry which is preliminary data.</text>
</comment>
<protein>
    <recommendedName>
        <fullName evidence="3">ESX-1 secretion-associated protein</fullName>
    </recommendedName>
</protein>
<evidence type="ECO:0008006" key="3">
    <source>
        <dbReference type="Google" id="ProtNLM"/>
    </source>
</evidence>
<dbReference type="RefSeq" id="WP_120332140.1">
    <property type="nucleotide sequence ID" value="NZ_RAQQ01000046.1"/>
</dbReference>
<dbReference type="Proteomes" id="UP000285744">
    <property type="component" value="Unassembled WGS sequence"/>
</dbReference>
<accession>A0A420EQ99</accession>
<sequence length="100" mass="10961">MPSIHTASLRRLGEAFAEHSEQLDRDTKRVLLGLTLPSEVFPAYAATAPADYEQVRSGVEDVTVAMGKIFDTIGVALTRVAAHYEEMEEQQGSGFSYRDG</sequence>
<dbReference type="AlphaFoldDB" id="A0A420EQ99"/>
<name>A0A420EQ99_9ACTN</name>
<gene>
    <name evidence="1" type="ORF">D7I43_31115</name>
</gene>